<evidence type="ECO:0000313" key="14">
    <source>
        <dbReference type="Proteomes" id="UP001497382"/>
    </source>
</evidence>
<dbReference type="FunFam" id="3.30.360.20:FF:000002">
    <property type="entry name" value="RNA terminal phosphate cyclase-like 1"/>
    <property type="match status" value="1"/>
</dbReference>
<dbReference type="InterPro" id="IPR037136">
    <property type="entry name" value="RNA3'_phos_cyclase_dom_sf"/>
</dbReference>
<dbReference type="GO" id="GO:0005524">
    <property type="term" value="F:ATP binding"/>
    <property type="evidence" value="ECO:0007669"/>
    <property type="project" value="UniProtKB-KW"/>
</dbReference>
<keyword evidence="4" id="KW-0436">Ligase</keyword>
<evidence type="ECO:0000256" key="6">
    <source>
        <dbReference type="ARBA" id="ARBA00024481"/>
    </source>
</evidence>
<dbReference type="NCBIfam" id="TIGR03399">
    <property type="entry name" value="RNA_3prim_cycl"/>
    <property type="match status" value="1"/>
</dbReference>
<dbReference type="Proteomes" id="UP001497382">
    <property type="component" value="Unassembled WGS sequence"/>
</dbReference>
<protein>
    <recommendedName>
        <fullName evidence="3">RNA 3'-terminal phosphate cyclase</fullName>
        <ecNumber evidence="2">6.5.1.4</ecNumber>
    </recommendedName>
    <alternativeName>
        <fullName evidence="7">RNA terminal phosphate cyclase domain-containing protein 1</fullName>
    </alternativeName>
</protein>
<feature type="binding site" evidence="10">
    <location>
        <begin position="295"/>
        <end position="299"/>
    </location>
    <ligand>
        <name>ATP</name>
        <dbReference type="ChEBI" id="CHEBI:30616"/>
    </ligand>
</feature>
<proteinExistence type="inferred from homology"/>
<dbReference type="InterPro" id="IPR013792">
    <property type="entry name" value="RNA3'P_cycl/enolpyr_Trfase_a/b"/>
</dbReference>
<dbReference type="Pfam" id="PF05189">
    <property type="entry name" value="RTC_insert"/>
    <property type="match status" value="1"/>
</dbReference>
<dbReference type="InterPro" id="IPR017770">
    <property type="entry name" value="RNA3'_term_phos_cyc_type_1"/>
</dbReference>
<feature type="active site" description="Tele-AMP-histidine intermediate" evidence="9">
    <location>
        <position position="321"/>
    </location>
</feature>
<sequence>MSEKLVEIDGGMMEGGGQILRNALAFSALLKKPIRIFNIRAGRSTPGLRPQHLSGVNVVRDITNGRLIGAEVGSTEITFYPGDITGGKYIADPGTAGSIMLLFQVSFPCAVFADKPTEFCFRGGTNADMAPQIDETLMVFKPIVEPFGVKFSCEIKKRGYYPKGGGEAIFKIEPCHSTLQPIEILEPGNVVGIDGRSFVAGVLPIKVAHGMADAACRSLRSTFRNININVERVKEPAHLAVGNGSGIALVAKTETGCLIGGAALGKRGVAAEEVGEKAAKQLVDAVMSGACIDTFTQDQLVIFMALAKGKSQVRISSPTLHTKTAIFVAELMTDTRHRRGTEKCRTSLTINCIKHKYREIHKIS</sequence>
<dbReference type="PANTHER" id="PTHR11096:SF0">
    <property type="entry name" value="RNA 3'-TERMINAL PHOSPHATE CYCLASE"/>
    <property type="match status" value="1"/>
</dbReference>
<dbReference type="Gene3D" id="3.65.10.20">
    <property type="entry name" value="RNA 3'-terminal phosphate cyclase domain"/>
    <property type="match status" value="1"/>
</dbReference>
<keyword evidence="14" id="KW-1185">Reference proteome</keyword>
<dbReference type="InterPro" id="IPR000228">
    <property type="entry name" value="RNA3'_term_phos_cyc"/>
</dbReference>
<dbReference type="EMBL" id="CAXIEN010000097">
    <property type="protein sequence ID" value="CAL1276919.1"/>
    <property type="molecule type" value="Genomic_DNA"/>
</dbReference>
<comment type="similarity">
    <text evidence="1">Belongs to the RNA 3'-terminal cyclase family. Type 1 subfamily.</text>
</comment>
<dbReference type="AlphaFoldDB" id="A0AAV2A286"/>
<feature type="domain" description="RNA 3'-terminal phosphate cyclase insert" evidence="12">
    <location>
        <begin position="185"/>
        <end position="285"/>
    </location>
</feature>
<evidence type="ECO:0000259" key="11">
    <source>
        <dbReference type="Pfam" id="PF01137"/>
    </source>
</evidence>
<organism evidence="13 14">
    <name type="scientific">Larinioides sclopetarius</name>
    <dbReference type="NCBI Taxonomy" id="280406"/>
    <lineage>
        <taxon>Eukaryota</taxon>
        <taxon>Metazoa</taxon>
        <taxon>Ecdysozoa</taxon>
        <taxon>Arthropoda</taxon>
        <taxon>Chelicerata</taxon>
        <taxon>Arachnida</taxon>
        <taxon>Araneae</taxon>
        <taxon>Araneomorphae</taxon>
        <taxon>Entelegynae</taxon>
        <taxon>Araneoidea</taxon>
        <taxon>Araneidae</taxon>
        <taxon>Larinioides</taxon>
    </lineage>
</organism>
<dbReference type="SUPFAM" id="SSF55205">
    <property type="entry name" value="EPT/RTPC-like"/>
    <property type="match status" value="1"/>
</dbReference>
<accession>A0AAV2A286</accession>
<keyword evidence="5 10" id="KW-0547">Nucleotide-binding</keyword>
<feature type="domain" description="RNA 3'-terminal phosphate cyclase" evidence="11">
    <location>
        <begin position="12"/>
        <end position="336"/>
    </location>
</feature>
<dbReference type="Gene3D" id="3.30.360.20">
    <property type="entry name" value="RNA 3'-terminal phosphate cyclase, insert domain"/>
    <property type="match status" value="1"/>
</dbReference>
<evidence type="ECO:0000256" key="4">
    <source>
        <dbReference type="ARBA" id="ARBA00022598"/>
    </source>
</evidence>
<evidence type="ECO:0000256" key="3">
    <source>
        <dbReference type="ARBA" id="ARBA00021428"/>
    </source>
</evidence>
<dbReference type="SUPFAM" id="SSF52913">
    <property type="entry name" value="RNA 3'-terminal phosphate cyclase, RPTC, insert domain"/>
    <property type="match status" value="1"/>
</dbReference>
<dbReference type="HAMAP" id="MF_00200">
    <property type="entry name" value="RTC"/>
    <property type="match status" value="1"/>
</dbReference>
<dbReference type="GO" id="GO:0003963">
    <property type="term" value="F:RNA-3'-phosphate cyclase activity"/>
    <property type="evidence" value="ECO:0007669"/>
    <property type="project" value="UniProtKB-EC"/>
</dbReference>
<dbReference type="GO" id="GO:0005634">
    <property type="term" value="C:nucleus"/>
    <property type="evidence" value="ECO:0007669"/>
    <property type="project" value="TreeGrafter"/>
</dbReference>
<evidence type="ECO:0000256" key="10">
    <source>
        <dbReference type="PIRSR" id="PIRSR005378-2"/>
    </source>
</evidence>
<feature type="binding site" evidence="10">
    <location>
        <position position="104"/>
    </location>
    <ligand>
        <name>ATP</name>
        <dbReference type="ChEBI" id="CHEBI:30616"/>
    </ligand>
</feature>
<evidence type="ECO:0000256" key="8">
    <source>
        <dbReference type="ARBA" id="ARBA00045867"/>
    </source>
</evidence>
<evidence type="ECO:0000256" key="1">
    <source>
        <dbReference type="ARBA" id="ARBA00009206"/>
    </source>
</evidence>
<comment type="caution">
    <text evidence="13">The sequence shown here is derived from an EMBL/GenBank/DDBJ whole genome shotgun (WGS) entry which is preliminary data.</text>
</comment>
<dbReference type="InterPro" id="IPR013791">
    <property type="entry name" value="RNA3'-term_phos_cycl_insert"/>
</dbReference>
<evidence type="ECO:0000313" key="13">
    <source>
        <dbReference type="EMBL" id="CAL1276919.1"/>
    </source>
</evidence>
<comment type="catalytic activity">
    <reaction evidence="6">
        <text>a 3'-end 3'-phospho-ribonucleotide-RNA + ATP = a 3'-end 2',3'-cyclophospho-ribonucleotide-RNA + AMP + diphosphate</text>
        <dbReference type="Rhea" id="RHEA:23976"/>
        <dbReference type="Rhea" id="RHEA-COMP:10463"/>
        <dbReference type="Rhea" id="RHEA-COMP:10464"/>
        <dbReference type="ChEBI" id="CHEBI:30616"/>
        <dbReference type="ChEBI" id="CHEBI:33019"/>
        <dbReference type="ChEBI" id="CHEBI:83062"/>
        <dbReference type="ChEBI" id="CHEBI:83064"/>
        <dbReference type="ChEBI" id="CHEBI:456215"/>
        <dbReference type="EC" id="6.5.1.4"/>
    </reaction>
</comment>
<dbReference type="EC" id="6.5.1.4" evidence="2"/>
<dbReference type="PANTHER" id="PTHR11096">
    <property type="entry name" value="RNA 3' TERMINAL PHOSPHATE CYCLASE"/>
    <property type="match status" value="1"/>
</dbReference>
<dbReference type="InterPro" id="IPR036553">
    <property type="entry name" value="RPTC_insert"/>
</dbReference>
<evidence type="ECO:0000256" key="9">
    <source>
        <dbReference type="PIRSR" id="PIRSR005378-1"/>
    </source>
</evidence>
<gene>
    <name evidence="13" type="ORF">LARSCL_LOCUS8916</name>
</gene>
<keyword evidence="10" id="KW-0067">ATP-binding</keyword>
<evidence type="ECO:0000256" key="7">
    <source>
        <dbReference type="ARBA" id="ARBA00032543"/>
    </source>
</evidence>
<comment type="function">
    <text evidence="8">Catalyzes the conversion of 3'-phosphate to a 2',3'-cyclic phosphodiester at the end of RNA. The mechanism of action of the enzyme occurs in 3 steps: (A) adenylation of the enzyme by ATP; (B) transfer of adenylate to an RNA-N3'P to produce RNA-N3'PP5'A; (C) and attack of the adjacent 2'-hydroxyl on the 3'-phosphorus in the diester linkage to produce the cyclic end product. Likely functions in some aspects of cellular RNA processing. Function plays an important role in regulating axon regeneration by inhibiting central nervous system (CNS) axon regeneration following optic nerve injury.</text>
</comment>
<dbReference type="PIRSF" id="PIRSF005378">
    <property type="entry name" value="RNA3'_term_phos_cycl_euk"/>
    <property type="match status" value="1"/>
</dbReference>
<dbReference type="GO" id="GO:0006396">
    <property type="term" value="P:RNA processing"/>
    <property type="evidence" value="ECO:0007669"/>
    <property type="project" value="InterPro"/>
</dbReference>
<dbReference type="InterPro" id="IPR023797">
    <property type="entry name" value="RNA3'_phos_cyclase_dom"/>
</dbReference>
<evidence type="ECO:0000256" key="2">
    <source>
        <dbReference type="ARBA" id="ARBA00012725"/>
    </source>
</evidence>
<dbReference type="Pfam" id="PF01137">
    <property type="entry name" value="RTC"/>
    <property type="match status" value="1"/>
</dbReference>
<evidence type="ECO:0000256" key="5">
    <source>
        <dbReference type="ARBA" id="ARBA00022741"/>
    </source>
</evidence>
<name>A0AAV2A286_9ARAC</name>
<reference evidence="13 14" key="1">
    <citation type="submission" date="2024-04" db="EMBL/GenBank/DDBJ databases">
        <authorList>
            <person name="Rising A."/>
            <person name="Reimegard J."/>
            <person name="Sonavane S."/>
            <person name="Akerstrom W."/>
            <person name="Nylinder S."/>
            <person name="Hedman E."/>
            <person name="Kallberg Y."/>
        </authorList>
    </citation>
    <scope>NUCLEOTIDE SEQUENCE [LARGE SCALE GENOMIC DNA]</scope>
</reference>
<evidence type="ECO:0000259" key="12">
    <source>
        <dbReference type="Pfam" id="PF05189"/>
    </source>
</evidence>